<evidence type="ECO:0008006" key="3">
    <source>
        <dbReference type="Google" id="ProtNLM"/>
    </source>
</evidence>
<keyword evidence="2" id="KW-1185">Reference proteome</keyword>
<name>A0A4V6QIG7_9MICO</name>
<accession>A0A4V6QIG7</accession>
<dbReference type="AlphaFoldDB" id="A0A4V6QIG7"/>
<dbReference type="InterPro" id="IPR029058">
    <property type="entry name" value="AB_hydrolase_fold"/>
</dbReference>
<reference evidence="1 2" key="1">
    <citation type="submission" date="2019-03" db="EMBL/GenBank/DDBJ databases">
        <title>Genomics of glacier-inhabiting Cryobacterium strains.</title>
        <authorList>
            <person name="Liu Q."/>
            <person name="Xin Y.-H."/>
        </authorList>
    </citation>
    <scope>NUCLEOTIDE SEQUENCE [LARGE SCALE GENOMIC DNA]</scope>
    <source>
        <strain evidence="1 2">Sr36</strain>
    </source>
</reference>
<dbReference type="Proteomes" id="UP000298154">
    <property type="component" value="Unassembled WGS sequence"/>
</dbReference>
<evidence type="ECO:0000313" key="1">
    <source>
        <dbReference type="EMBL" id="TFD64305.1"/>
    </source>
</evidence>
<dbReference type="EMBL" id="SOHK01000017">
    <property type="protein sequence ID" value="TFD64305.1"/>
    <property type="molecule type" value="Genomic_DNA"/>
</dbReference>
<protein>
    <recommendedName>
        <fullName evidence="3">Alpha/beta hydrolase</fullName>
    </recommendedName>
</protein>
<proteinExistence type="predicted"/>
<sequence>MSERPDRISGGELTIAVGGTTLVATDAVLAQAGMLRDAQSQAGDWQTRVESIRQLDPGGGWTWTPEDPGLTLVWAGVALGQVERRSGDLAASLIEAAEGYGWTERAAMRLVVFASGRVGYDLGRFRILALLLAAGPAAQGALAWRAWNSHHGSPRIDYRFLTSPAAVVLTKLIVSSLDDVAAGALGVPLPVDLLLGDSGLGLIGVSSTAVAVLAVARSRGLFREGSVGVAAVEAPTRATPPTGVGDLAARIPKATAGQPQVLIENYGTPEHPSYAVYVGGTVDWSAVATTEPWDLTANVTAMAGQNAGSFEAVMQSMRAAGIDGEDPVVIVGHSQGGLVATQVAASGVFAVRAVATFGAPESRVPVPSGVATLTVEHTDDVTTGLGGASLIESEDRVTVRREAFATEEPPPGEALPAHHLDTYQETARMIDASPEENLSGFRGTVTRVLGSAPGEAVLWRGIRLPERPVAQ</sequence>
<dbReference type="RefSeq" id="WP_134556388.1">
    <property type="nucleotide sequence ID" value="NZ_SOHK01000017.1"/>
</dbReference>
<organism evidence="1 2">
    <name type="scientific">Cryobacterium ruanii</name>
    <dbReference type="NCBI Taxonomy" id="1259197"/>
    <lineage>
        <taxon>Bacteria</taxon>
        <taxon>Bacillati</taxon>
        <taxon>Actinomycetota</taxon>
        <taxon>Actinomycetes</taxon>
        <taxon>Micrococcales</taxon>
        <taxon>Microbacteriaceae</taxon>
        <taxon>Cryobacterium</taxon>
    </lineage>
</organism>
<dbReference type="Gene3D" id="3.40.50.1820">
    <property type="entry name" value="alpha/beta hydrolase"/>
    <property type="match status" value="1"/>
</dbReference>
<dbReference type="SUPFAM" id="SSF53474">
    <property type="entry name" value="alpha/beta-Hydrolases"/>
    <property type="match status" value="1"/>
</dbReference>
<dbReference type="OrthoDB" id="4790882at2"/>
<gene>
    <name evidence="1" type="ORF">E3T47_12595</name>
</gene>
<comment type="caution">
    <text evidence="1">The sequence shown here is derived from an EMBL/GenBank/DDBJ whole genome shotgun (WGS) entry which is preliminary data.</text>
</comment>
<evidence type="ECO:0000313" key="2">
    <source>
        <dbReference type="Proteomes" id="UP000298154"/>
    </source>
</evidence>